<feature type="transmembrane region" description="Helical" evidence="1">
    <location>
        <begin position="67"/>
        <end position="88"/>
    </location>
</feature>
<dbReference type="InterPro" id="IPR000326">
    <property type="entry name" value="PAP2/HPO"/>
</dbReference>
<name>A0A6F8ZGT1_9FIRM</name>
<protein>
    <submittedName>
        <fullName evidence="3">Phosphoesterase</fullName>
    </submittedName>
</protein>
<evidence type="ECO:0000256" key="1">
    <source>
        <dbReference type="SAM" id="Phobius"/>
    </source>
</evidence>
<dbReference type="Proteomes" id="UP000503399">
    <property type="component" value="Chromosome"/>
</dbReference>
<keyword evidence="1" id="KW-0472">Membrane</keyword>
<feature type="domain" description="Phosphatidic acid phosphatase type 2/haloperoxidase" evidence="2">
    <location>
        <begin position="66"/>
        <end position="177"/>
    </location>
</feature>
<gene>
    <name evidence="3" type="ORF">R50_1490</name>
</gene>
<evidence type="ECO:0000259" key="2">
    <source>
        <dbReference type="SMART" id="SM00014"/>
    </source>
</evidence>
<dbReference type="Pfam" id="PF01569">
    <property type="entry name" value="PAP2"/>
    <property type="match status" value="1"/>
</dbReference>
<feature type="transmembrane region" description="Helical" evidence="1">
    <location>
        <begin position="138"/>
        <end position="156"/>
    </location>
</feature>
<dbReference type="AlphaFoldDB" id="A0A6F8ZGT1"/>
<dbReference type="EMBL" id="LR778114">
    <property type="protein sequence ID" value="CAB1128996.1"/>
    <property type="molecule type" value="Genomic_DNA"/>
</dbReference>
<evidence type="ECO:0000313" key="4">
    <source>
        <dbReference type="Proteomes" id="UP000503399"/>
    </source>
</evidence>
<keyword evidence="1" id="KW-1133">Transmembrane helix</keyword>
<sequence length="206" mass="23021">MHGARFPVPAFDRHWFFAVNGLAHSGWSFLNPLMVVLARYSPEIWVLIFLLLWFWPPLTASRMRRALIYAAVAGVLALAINAALGHLLPYRPRPFVLYPHLVYKLIPHAADTSFPSDHAAGSFAFALAFLYGSRRAGAWAFLFAAGIALARVWTGVHWPTDVLAGAVIGLFSAVVVLRARRLLEGLVRFAFRLFRMSRPRLERGAV</sequence>
<dbReference type="Gene3D" id="1.20.144.10">
    <property type="entry name" value="Phosphatidic acid phosphatase type 2/haloperoxidase"/>
    <property type="match status" value="1"/>
</dbReference>
<feature type="transmembrane region" description="Helical" evidence="1">
    <location>
        <begin position="162"/>
        <end position="179"/>
    </location>
</feature>
<reference evidence="3 4" key="1">
    <citation type="submission" date="2020-02" db="EMBL/GenBank/DDBJ databases">
        <authorList>
            <person name="Hogendoorn C."/>
        </authorList>
    </citation>
    <scope>NUCLEOTIDE SEQUENCE [LARGE SCALE GENOMIC DNA]</scope>
    <source>
        <strain evidence="3">R501</strain>
    </source>
</reference>
<proteinExistence type="predicted"/>
<keyword evidence="1" id="KW-0812">Transmembrane</keyword>
<accession>A0A6F8ZGT1</accession>
<dbReference type="PANTHER" id="PTHR14969">
    <property type="entry name" value="SPHINGOSINE-1-PHOSPHATE PHOSPHOHYDROLASE"/>
    <property type="match status" value="1"/>
</dbReference>
<dbReference type="KEGG" id="hfv:R50_1490"/>
<dbReference type="SUPFAM" id="SSF48317">
    <property type="entry name" value="Acid phosphatase/Vanadium-dependent haloperoxidase"/>
    <property type="match status" value="1"/>
</dbReference>
<organism evidence="3 4">
    <name type="scientific">Candidatus Hydrogenisulfobacillus filiaventi</name>
    <dbReference type="NCBI Taxonomy" id="2707344"/>
    <lineage>
        <taxon>Bacteria</taxon>
        <taxon>Bacillati</taxon>
        <taxon>Bacillota</taxon>
        <taxon>Clostridia</taxon>
        <taxon>Eubacteriales</taxon>
        <taxon>Clostridiales Family XVII. Incertae Sedis</taxon>
        <taxon>Candidatus Hydrogenisulfobacillus</taxon>
    </lineage>
</organism>
<dbReference type="InterPro" id="IPR036938">
    <property type="entry name" value="PAP2/HPO_sf"/>
</dbReference>
<evidence type="ECO:0000313" key="3">
    <source>
        <dbReference type="EMBL" id="CAB1128996.1"/>
    </source>
</evidence>
<dbReference type="PANTHER" id="PTHR14969:SF13">
    <property type="entry name" value="AT30094P"/>
    <property type="match status" value="1"/>
</dbReference>
<feature type="transmembrane region" description="Helical" evidence="1">
    <location>
        <begin position="37"/>
        <end position="55"/>
    </location>
</feature>
<dbReference type="SMART" id="SM00014">
    <property type="entry name" value="acidPPc"/>
    <property type="match status" value="1"/>
</dbReference>
<keyword evidence="4" id="KW-1185">Reference proteome</keyword>